<evidence type="ECO:0000256" key="10">
    <source>
        <dbReference type="ARBA" id="ARBA00022842"/>
    </source>
</evidence>
<keyword evidence="12 15" id="KW-0234">DNA repair</keyword>
<dbReference type="Gene3D" id="2.40.50.140">
    <property type="entry name" value="Nucleic acid-binding proteins"/>
    <property type="match status" value="1"/>
</dbReference>
<protein>
    <recommendedName>
        <fullName evidence="15">DNA ligase</fullName>
        <ecNumber evidence="15">6.5.1.1</ecNumber>
    </recommendedName>
</protein>
<evidence type="ECO:0000256" key="4">
    <source>
        <dbReference type="ARBA" id="ARBA00022598"/>
    </source>
</evidence>
<evidence type="ECO:0000256" key="12">
    <source>
        <dbReference type="ARBA" id="ARBA00023204"/>
    </source>
</evidence>
<comment type="catalytic activity">
    <reaction evidence="14 15">
        <text>ATP + (deoxyribonucleotide)n-3'-hydroxyl + 5'-phospho-(deoxyribonucleotide)m = (deoxyribonucleotide)n+m + AMP + diphosphate.</text>
        <dbReference type="EC" id="6.5.1.1"/>
    </reaction>
</comment>
<dbReference type="Pfam" id="PF04675">
    <property type="entry name" value="DNA_ligase_A_N"/>
    <property type="match status" value="1"/>
</dbReference>
<dbReference type="SUPFAM" id="SSF56091">
    <property type="entry name" value="DNA ligase/mRNA capping enzyme, catalytic domain"/>
    <property type="match status" value="1"/>
</dbReference>
<dbReference type="CDD" id="cd07903">
    <property type="entry name" value="Adenylation_DNA_ligase_IV"/>
    <property type="match status" value="1"/>
</dbReference>
<accession>A0A913Z5U3</accession>
<evidence type="ECO:0000256" key="8">
    <source>
        <dbReference type="ARBA" id="ARBA00022763"/>
    </source>
</evidence>
<evidence type="ECO:0000259" key="17">
    <source>
        <dbReference type="PROSITE" id="PS50160"/>
    </source>
</evidence>
<dbReference type="InterPro" id="IPR001357">
    <property type="entry name" value="BRCT_dom"/>
</dbReference>
<dbReference type="Proteomes" id="UP000887568">
    <property type="component" value="Unplaced"/>
</dbReference>
<dbReference type="CDD" id="cd07968">
    <property type="entry name" value="OBF_DNA_ligase_IV"/>
    <property type="match status" value="1"/>
</dbReference>
<feature type="domain" description="BRCT" evidence="18">
    <location>
        <begin position="669"/>
        <end position="758"/>
    </location>
</feature>
<dbReference type="GO" id="GO:0005958">
    <property type="term" value="C:DNA-dependent protein kinase-DNA ligase 4 complex"/>
    <property type="evidence" value="ECO:0007669"/>
    <property type="project" value="TreeGrafter"/>
</dbReference>
<dbReference type="NCBIfam" id="TIGR00574">
    <property type="entry name" value="dnl1"/>
    <property type="match status" value="1"/>
</dbReference>
<feature type="domain" description="BRCT" evidence="18">
    <location>
        <begin position="822"/>
        <end position="926"/>
    </location>
</feature>
<evidence type="ECO:0000256" key="2">
    <source>
        <dbReference type="ARBA" id="ARBA00004123"/>
    </source>
</evidence>
<dbReference type="FunFam" id="3.30.470.30:FF:000008">
    <property type="entry name" value="DNA ligase"/>
    <property type="match status" value="1"/>
</dbReference>
<dbReference type="GO" id="GO:0005524">
    <property type="term" value="F:ATP binding"/>
    <property type="evidence" value="ECO:0007669"/>
    <property type="project" value="UniProtKB-KW"/>
</dbReference>
<comment type="similarity">
    <text evidence="3 16">Belongs to the ATP-dependent DNA ligase family.</text>
</comment>
<dbReference type="PROSITE" id="PS00697">
    <property type="entry name" value="DNA_LIGASE_A1"/>
    <property type="match status" value="1"/>
</dbReference>
<dbReference type="SUPFAM" id="SSF117018">
    <property type="entry name" value="ATP-dependent DNA ligase DNA-binding domain"/>
    <property type="match status" value="1"/>
</dbReference>
<dbReference type="InterPro" id="IPR012310">
    <property type="entry name" value="DNA_ligase_ATP-dep_cent"/>
</dbReference>
<sequence>MSDGDDAPSTSTAAAVTTTGAVTVASRIPFAELAGFLEKVQKKHRAEGKKQMFREFLDKWREFHKMLHKNDADTKDNFYPVMRLLLPQLERERVAYGIKEHTLAKLYIEILGLAKESTDAKKLLNYRAPTAKQEAGDFASVAFFVLRNRCPEKGSLSIQDVNTCLDGIAANNAAKKKDLVKKNLMHLLRNTSALEQKWLVRMIMKDMKSGLSQVSLFHMFHPDAEDFFNVTNNLSKLCADLRDPGVRMNEVGISVFSAFSPMLGMRANLTQVERLMEHKPFFIETKLDGERMQLHKEGADYKYFSRRSHDYSRSFGETPHDGSLTPYIANCFKRDVRNCILDGEMLAYNPDTKIFMTKGENFDIKTMKDDEDLQVCYCVFDILLYNDKKLANLPLHERVEYIKEVFNPVEGRLHIVERREANSKLEVVTALNEAIDNREEGIMIKNPNTTYRPDRRKGSGWLKIKPEYVDNLMDELDLLVVGGFFGKGRRSQMVSHFLLAVAEPPEVPGEHPKNFIAFAKVGSGYTLKELYDFNQQLLPHLKVFKKENPPSFLQFTKEKPDMYVKPQHSFILQVKATEINSSTNYPTGCTLRFPRVEKVRDDKEWHQCMTTEELENLRQASEGKLATRYAGMDGDEEAPSKKRKVAARTAKPVGVAARFMAADVSEVTQVSEMFAEREFCVINGPPSHSKAELEKKIVEYGGQVAQNPGYETFCVLANKVNLKVRNIISCDIYDVVRTEWLLKCLEEKKCLPWLPSHMIHVSPETKVQFSLLYDRHGDSYTEDVDTEKLKEVFDKVGKEGEYRILDNESIAELEQKYFPGESPLGLFRLCKFYMDSNLIISDQSTHIKDCSLDLVAMELRFYGATLSPKMADDITHVVLHHSDKSRLPAYQQLLRQRRKKFHLVSPEWVYACFEAGKILSERRFELGLPAV</sequence>
<dbReference type="InterPro" id="IPR012340">
    <property type="entry name" value="NA-bd_OB-fold"/>
</dbReference>
<dbReference type="GeneID" id="119721218"/>
<dbReference type="InterPro" id="IPR029710">
    <property type="entry name" value="LIG4"/>
</dbReference>
<evidence type="ECO:0000256" key="5">
    <source>
        <dbReference type="ARBA" id="ARBA00022723"/>
    </source>
</evidence>
<keyword evidence="4 15" id="KW-0436">Ligase</keyword>
<evidence type="ECO:0000256" key="15">
    <source>
        <dbReference type="RuleBase" id="RU000617"/>
    </source>
</evidence>
<dbReference type="GO" id="GO:0071897">
    <property type="term" value="P:DNA biosynthetic process"/>
    <property type="evidence" value="ECO:0007669"/>
    <property type="project" value="InterPro"/>
</dbReference>
<evidence type="ECO:0000259" key="18">
    <source>
        <dbReference type="PROSITE" id="PS50172"/>
    </source>
</evidence>
<dbReference type="EnsemblMetazoa" id="XM_038191173.1">
    <property type="protein sequence ID" value="XP_038047101.1"/>
    <property type="gene ID" value="LOC119721218"/>
</dbReference>
<keyword evidence="9 15" id="KW-0067">ATP-binding</keyword>
<dbReference type="EnsemblMetazoa" id="XM_038191176.1">
    <property type="protein sequence ID" value="XP_038047104.1"/>
    <property type="gene ID" value="LOC119721218"/>
</dbReference>
<dbReference type="EnsemblMetazoa" id="XM_038191174.1">
    <property type="protein sequence ID" value="XP_038047102.1"/>
    <property type="gene ID" value="LOC119721218"/>
</dbReference>
<dbReference type="SMART" id="SM00292">
    <property type="entry name" value="BRCT"/>
    <property type="match status" value="2"/>
</dbReference>
<evidence type="ECO:0000256" key="1">
    <source>
        <dbReference type="ARBA" id="ARBA00001946"/>
    </source>
</evidence>
<organism evidence="19 20">
    <name type="scientific">Patiria miniata</name>
    <name type="common">Bat star</name>
    <name type="synonym">Asterina miniata</name>
    <dbReference type="NCBI Taxonomy" id="46514"/>
    <lineage>
        <taxon>Eukaryota</taxon>
        <taxon>Metazoa</taxon>
        <taxon>Echinodermata</taxon>
        <taxon>Eleutherozoa</taxon>
        <taxon>Asterozoa</taxon>
        <taxon>Asteroidea</taxon>
        <taxon>Valvatacea</taxon>
        <taxon>Valvatida</taxon>
        <taxon>Asterinidae</taxon>
        <taxon>Patiria</taxon>
    </lineage>
</organism>
<dbReference type="Gene3D" id="1.10.3260.10">
    <property type="entry name" value="DNA ligase, ATP-dependent, N-terminal domain"/>
    <property type="match status" value="1"/>
</dbReference>
<evidence type="ECO:0000256" key="13">
    <source>
        <dbReference type="ARBA" id="ARBA00023242"/>
    </source>
</evidence>
<dbReference type="InterPro" id="IPR012308">
    <property type="entry name" value="DNA_ligase_ATP-dep_N"/>
</dbReference>
<proteinExistence type="inferred from homology"/>
<dbReference type="InterPro" id="IPR012309">
    <property type="entry name" value="DNA_ligase_ATP-dep_C"/>
</dbReference>
<feature type="domain" description="ATP-dependent DNA ligase family profile" evidence="17">
    <location>
        <begin position="368"/>
        <end position="503"/>
    </location>
</feature>
<dbReference type="GO" id="GO:0003677">
    <property type="term" value="F:DNA binding"/>
    <property type="evidence" value="ECO:0007669"/>
    <property type="project" value="InterPro"/>
</dbReference>
<dbReference type="Pfam" id="PF04679">
    <property type="entry name" value="DNA_ligase_A_C"/>
    <property type="match status" value="1"/>
</dbReference>
<dbReference type="PROSITE" id="PS50160">
    <property type="entry name" value="DNA_LIGASE_A3"/>
    <property type="match status" value="1"/>
</dbReference>
<dbReference type="InterPro" id="IPR036599">
    <property type="entry name" value="DNA_ligase_N_sf"/>
</dbReference>
<dbReference type="OrthoDB" id="151490at2759"/>
<dbReference type="AlphaFoldDB" id="A0A913Z5U3"/>
<dbReference type="CDD" id="cd17722">
    <property type="entry name" value="BRCT_DNA_ligase_IV_rpt1"/>
    <property type="match status" value="1"/>
</dbReference>
<dbReference type="GO" id="GO:0003910">
    <property type="term" value="F:DNA ligase (ATP) activity"/>
    <property type="evidence" value="ECO:0007669"/>
    <property type="project" value="UniProtKB-EC"/>
</dbReference>
<dbReference type="Gene3D" id="3.30.470.30">
    <property type="entry name" value="DNA ligase/mRNA capping enzyme"/>
    <property type="match status" value="1"/>
</dbReference>
<evidence type="ECO:0000256" key="16">
    <source>
        <dbReference type="RuleBase" id="RU004196"/>
    </source>
</evidence>
<dbReference type="Gene3D" id="3.40.50.10190">
    <property type="entry name" value="BRCT domain"/>
    <property type="match status" value="2"/>
</dbReference>
<dbReference type="FunFam" id="2.40.50.140:FF:000150">
    <property type="entry name" value="DNA ligase"/>
    <property type="match status" value="1"/>
</dbReference>
<evidence type="ECO:0000256" key="7">
    <source>
        <dbReference type="ARBA" id="ARBA00022741"/>
    </source>
</evidence>
<dbReference type="InterPro" id="IPR036420">
    <property type="entry name" value="BRCT_dom_sf"/>
</dbReference>
<comment type="subcellular location">
    <subcellularLocation>
        <location evidence="2">Nucleus</location>
    </subcellularLocation>
</comment>
<dbReference type="SUPFAM" id="SSF50249">
    <property type="entry name" value="Nucleic acid-binding proteins"/>
    <property type="match status" value="1"/>
</dbReference>
<dbReference type="RefSeq" id="XP_038047104.1">
    <property type="nucleotide sequence ID" value="XM_038191176.1"/>
</dbReference>
<dbReference type="GO" id="GO:0006303">
    <property type="term" value="P:double-strand break repair via nonhomologous end joining"/>
    <property type="evidence" value="ECO:0007669"/>
    <property type="project" value="TreeGrafter"/>
</dbReference>
<dbReference type="GO" id="GO:0032807">
    <property type="term" value="C:DNA ligase IV complex"/>
    <property type="evidence" value="ECO:0007669"/>
    <property type="project" value="TreeGrafter"/>
</dbReference>
<evidence type="ECO:0000256" key="6">
    <source>
        <dbReference type="ARBA" id="ARBA00022737"/>
    </source>
</evidence>
<dbReference type="PANTHER" id="PTHR45997">
    <property type="entry name" value="DNA LIGASE 4"/>
    <property type="match status" value="1"/>
</dbReference>
<keyword evidence="7 15" id="KW-0547">Nucleotide-binding</keyword>
<dbReference type="Pfam" id="PF11411">
    <property type="entry name" value="DNA_ligase_IV"/>
    <property type="match status" value="1"/>
</dbReference>
<comment type="cofactor">
    <cofactor evidence="1">
        <name>Mg(2+)</name>
        <dbReference type="ChEBI" id="CHEBI:18420"/>
    </cofactor>
</comment>
<dbReference type="EC" id="6.5.1.1" evidence="15"/>
<dbReference type="InterPro" id="IPR021536">
    <property type="entry name" value="DNA_ligase_IV_dom"/>
</dbReference>
<dbReference type="InterPro" id="IPR044125">
    <property type="entry name" value="Adenylation_DNA_ligase_IV"/>
</dbReference>
<evidence type="ECO:0000313" key="20">
    <source>
        <dbReference type="Proteomes" id="UP000887568"/>
    </source>
</evidence>
<dbReference type="PROSITE" id="PS50172">
    <property type="entry name" value="BRCT"/>
    <property type="match status" value="2"/>
</dbReference>
<dbReference type="GO" id="GO:0006297">
    <property type="term" value="P:nucleotide-excision repair, DNA gap filling"/>
    <property type="evidence" value="ECO:0007669"/>
    <property type="project" value="TreeGrafter"/>
</dbReference>
<dbReference type="CTD" id="3981"/>
<dbReference type="PANTHER" id="PTHR45997:SF1">
    <property type="entry name" value="DNA LIGASE 4"/>
    <property type="match status" value="1"/>
</dbReference>
<dbReference type="Pfam" id="PF01068">
    <property type="entry name" value="DNA_ligase_A_M"/>
    <property type="match status" value="1"/>
</dbReference>
<reference evidence="19" key="1">
    <citation type="submission" date="2022-11" db="UniProtKB">
        <authorList>
            <consortium name="EnsemblMetazoa"/>
        </authorList>
    </citation>
    <scope>IDENTIFICATION</scope>
</reference>
<evidence type="ECO:0000313" key="19">
    <source>
        <dbReference type="EnsemblMetazoa" id="XP_038047104.1"/>
    </source>
</evidence>
<dbReference type="InterPro" id="IPR000977">
    <property type="entry name" value="DNA_ligase_ATP-dep"/>
</dbReference>
<evidence type="ECO:0000256" key="9">
    <source>
        <dbReference type="ARBA" id="ARBA00022840"/>
    </source>
</evidence>
<evidence type="ECO:0000256" key="14">
    <source>
        <dbReference type="ARBA" id="ARBA00034003"/>
    </source>
</evidence>
<keyword evidence="8 15" id="KW-0227">DNA damage</keyword>
<dbReference type="SUPFAM" id="SSF52113">
    <property type="entry name" value="BRCT domain"/>
    <property type="match status" value="2"/>
</dbReference>
<dbReference type="GO" id="GO:0006310">
    <property type="term" value="P:DNA recombination"/>
    <property type="evidence" value="ECO:0007669"/>
    <property type="project" value="UniProtKB-KW"/>
</dbReference>
<keyword evidence="6" id="KW-0677">Repeat</keyword>
<keyword evidence="20" id="KW-1185">Reference proteome</keyword>
<dbReference type="Pfam" id="PF16589">
    <property type="entry name" value="BRCT_2"/>
    <property type="match status" value="1"/>
</dbReference>
<keyword evidence="10" id="KW-0460">Magnesium</keyword>
<evidence type="ECO:0000256" key="3">
    <source>
        <dbReference type="ARBA" id="ARBA00007572"/>
    </source>
</evidence>
<keyword evidence="13" id="KW-0539">Nucleus</keyword>
<dbReference type="FunFam" id="3.40.50.10190:FF:000027">
    <property type="entry name" value="DNA ligase"/>
    <property type="match status" value="1"/>
</dbReference>
<name>A0A913Z5U3_PATMI</name>
<dbReference type="RefSeq" id="XP_038047101.1">
    <property type="nucleotide sequence ID" value="XM_038191173.1"/>
</dbReference>
<dbReference type="RefSeq" id="XP_038047102.1">
    <property type="nucleotide sequence ID" value="XM_038191174.1"/>
</dbReference>
<dbReference type="GO" id="GO:0046872">
    <property type="term" value="F:metal ion binding"/>
    <property type="evidence" value="ECO:0007669"/>
    <property type="project" value="UniProtKB-KW"/>
</dbReference>
<keyword evidence="11 15" id="KW-0233">DNA recombination</keyword>
<dbReference type="OMA" id="EGIMIKH"/>
<keyword evidence="5" id="KW-0479">Metal-binding</keyword>
<dbReference type="InterPro" id="IPR016059">
    <property type="entry name" value="DNA_ligase_ATP-dep_CS"/>
</dbReference>
<evidence type="ECO:0000256" key="11">
    <source>
        <dbReference type="ARBA" id="ARBA00023172"/>
    </source>
</evidence>